<keyword evidence="1" id="KW-0175">Coiled coil</keyword>
<evidence type="ECO:0000256" key="1">
    <source>
        <dbReference type="SAM" id="Coils"/>
    </source>
</evidence>
<dbReference type="InterPro" id="IPR032807">
    <property type="entry name" value="GNVR"/>
</dbReference>
<proteinExistence type="predicted"/>
<dbReference type="GO" id="GO:0004713">
    <property type="term" value="F:protein tyrosine kinase activity"/>
    <property type="evidence" value="ECO:0007669"/>
    <property type="project" value="TreeGrafter"/>
</dbReference>
<accession>A0A2M7E8L1</accession>
<evidence type="ECO:0000313" key="4">
    <source>
        <dbReference type="Proteomes" id="UP000228886"/>
    </source>
</evidence>
<dbReference type="PANTHER" id="PTHR32309">
    <property type="entry name" value="TYROSINE-PROTEIN KINASE"/>
    <property type="match status" value="1"/>
</dbReference>
<feature type="domain" description="Tyrosine-protein kinase G-rich" evidence="2">
    <location>
        <begin position="272"/>
        <end position="345"/>
    </location>
</feature>
<comment type="caution">
    <text evidence="3">The sequence shown here is derived from an EMBL/GenBank/DDBJ whole genome shotgun (WGS) entry which is preliminary data.</text>
</comment>
<feature type="coiled-coil region" evidence="1">
    <location>
        <begin position="177"/>
        <end position="204"/>
    </location>
</feature>
<reference evidence="4" key="1">
    <citation type="submission" date="2017-09" db="EMBL/GenBank/DDBJ databases">
        <title>Depth-based differentiation of microbial function through sediment-hosted aquifers and enrichment of novel symbionts in the deep terrestrial subsurface.</title>
        <authorList>
            <person name="Probst A.J."/>
            <person name="Ladd B."/>
            <person name="Jarett J.K."/>
            <person name="Geller-Mcgrath D.E."/>
            <person name="Sieber C.M.K."/>
            <person name="Emerson J.B."/>
            <person name="Anantharaman K."/>
            <person name="Thomas B.C."/>
            <person name="Malmstrom R."/>
            <person name="Stieglmeier M."/>
            <person name="Klingl A."/>
            <person name="Woyke T."/>
            <person name="Ryan C.M."/>
            <person name="Banfield J.F."/>
        </authorList>
    </citation>
    <scope>NUCLEOTIDE SEQUENCE [LARGE SCALE GENOMIC DNA]</scope>
</reference>
<dbReference type="Proteomes" id="UP000228886">
    <property type="component" value="Unassembled WGS sequence"/>
</dbReference>
<dbReference type="AlphaFoldDB" id="A0A2M7E8L1"/>
<organism evidence="3 4">
    <name type="scientific">bacterium (Candidatus Ratteibacteria) CG01_land_8_20_14_3_00_40_19</name>
    <dbReference type="NCBI Taxonomy" id="2014290"/>
    <lineage>
        <taxon>Bacteria</taxon>
        <taxon>Candidatus Ratteibacteria</taxon>
    </lineage>
</organism>
<dbReference type="EMBL" id="PETL01000206">
    <property type="protein sequence ID" value="PIV64045.1"/>
    <property type="molecule type" value="Genomic_DNA"/>
</dbReference>
<name>A0A2M7E8L1_9BACT</name>
<dbReference type="GO" id="GO:0005886">
    <property type="term" value="C:plasma membrane"/>
    <property type="evidence" value="ECO:0007669"/>
    <property type="project" value="TreeGrafter"/>
</dbReference>
<evidence type="ECO:0000259" key="2">
    <source>
        <dbReference type="Pfam" id="PF13807"/>
    </source>
</evidence>
<gene>
    <name evidence="3" type="ORF">COS11_04235</name>
</gene>
<evidence type="ECO:0000313" key="3">
    <source>
        <dbReference type="EMBL" id="PIV64045.1"/>
    </source>
</evidence>
<dbReference type="PANTHER" id="PTHR32309:SF13">
    <property type="entry name" value="FERRIC ENTEROBACTIN TRANSPORT PROTEIN FEPE"/>
    <property type="match status" value="1"/>
</dbReference>
<protein>
    <recommendedName>
        <fullName evidence="2">Tyrosine-protein kinase G-rich domain-containing protein</fullName>
    </recommendedName>
</protein>
<dbReference type="Pfam" id="PF13807">
    <property type="entry name" value="GNVR"/>
    <property type="match status" value="1"/>
</dbReference>
<sequence>MDKKEKRKGKNSKDHKNRKVFINHSRFLLILYGVTLVITLLLSLVLPKVYQATTTVFRPSESQTSLEWLKAASTAKGFVSLLSTNVELFLSILKSRSMEDEIIRKFDLLKVYHLRDMQEAREEMKDYVKIGISREKVISIAVCDRDPTRAAAIANFYVKNLDKTIQTLNISSAKRNRLFIEERLEQTIKTLSSAEEELKNFQIKEKVAVSKDLSRLSEIAGELEGRLVSAKVELEILKKYTTVSHPEVLKLKHKISEIQKALVQLPASEEKLSKLLRKVKTQETIYTFLTDQLEQAKIAETRDTPIVQVLDYAIAPDKPYRPDIELNLGRASLVVLLLGSILFFVDALQYLGT</sequence>
<dbReference type="InterPro" id="IPR050445">
    <property type="entry name" value="Bact_polysacc_biosynth/exp"/>
</dbReference>